<gene>
    <name evidence="2" type="ORF">D0544_05170</name>
</gene>
<evidence type="ECO:0000259" key="1">
    <source>
        <dbReference type="Pfam" id="PF01370"/>
    </source>
</evidence>
<sequence length="324" mass="35166">MRELSNILLTGATGFVGYYLLGQLADRERIKVEVALRSDRDFDHCLSHAVGDFADKTCWSNALTDKQVVIHAAARAHIMKDEAADPLAEYRRVNVAGTLNLARQAAAAGVKRFIFISSIKVNGERTLGNARFTHLDIPAPEDAYGVSKAEAESGLLALAEETGLEVVIIRPPLVYGPGVKANFASLLNLVNKGTPLPFGAITSNRRSLVSVHNLVDLIITCIDHPKAANKIFLVSDDHDLSTAQMIDEMSRALGVSKRNFPLPLWIFDLAGKVLRKEAVVARLTGSLSLDISYTKETLGWTPPQSVASGFKETAISFNEIMGSQ</sequence>
<feature type="domain" description="NAD-dependent epimerase/dehydratase" evidence="1">
    <location>
        <begin position="7"/>
        <end position="232"/>
    </location>
</feature>
<dbReference type="Gene3D" id="3.40.50.720">
    <property type="entry name" value="NAD(P)-binding Rossmann-like Domain"/>
    <property type="match status" value="1"/>
</dbReference>
<accession>A0A3P3VR99</accession>
<dbReference type="InterPro" id="IPR050177">
    <property type="entry name" value="Lipid_A_modif_metabolic_enz"/>
</dbReference>
<evidence type="ECO:0000313" key="2">
    <source>
        <dbReference type="EMBL" id="RRJ84498.1"/>
    </source>
</evidence>
<dbReference type="RefSeq" id="WP_125014928.1">
    <property type="nucleotide sequence ID" value="NZ_QWEZ01000001.1"/>
</dbReference>
<dbReference type="CDD" id="cd05232">
    <property type="entry name" value="UDP_G4E_4_SDR_e"/>
    <property type="match status" value="1"/>
</dbReference>
<dbReference type="PANTHER" id="PTHR43245:SF58">
    <property type="entry name" value="BLL5923 PROTEIN"/>
    <property type="match status" value="1"/>
</dbReference>
<reference evidence="2 3" key="2">
    <citation type="submission" date="2018-12" db="EMBL/GenBank/DDBJ databases">
        <title>Simiduia agarivorans gen. nov., sp. nov., a marine, agarolytic bacterium isolated from shallow coastal water from Keelung, Taiwan.</title>
        <authorList>
            <person name="Shieh W.Y."/>
        </authorList>
    </citation>
    <scope>NUCLEOTIDE SEQUENCE [LARGE SCALE GENOMIC DNA]</scope>
    <source>
        <strain evidence="2 3">GTF-13</strain>
    </source>
</reference>
<dbReference type="Proteomes" id="UP000280792">
    <property type="component" value="Unassembled WGS sequence"/>
</dbReference>
<proteinExistence type="predicted"/>
<dbReference type="InterPro" id="IPR001509">
    <property type="entry name" value="Epimerase_deHydtase"/>
</dbReference>
<organism evidence="2 3">
    <name type="scientific">Aestuariirhabdus litorea</name>
    <dbReference type="NCBI Taxonomy" id="2528527"/>
    <lineage>
        <taxon>Bacteria</taxon>
        <taxon>Pseudomonadati</taxon>
        <taxon>Pseudomonadota</taxon>
        <taxon>Gammaproteobacteria</taxon>
        <taxon>Oceanospirillales</taxon>
        <taxon>Aestuariirhabdaceae</taxon>
        <taxon>Aestuariirhabdus</taxon>
    </lineage>
</organism>
<keyword evidence="3" id="KW-1185">Reference proteome</keyword>
<dbReference type="SUPFAM" id="SSF51735">
    <property type="entry name" value="NAD(P)-binding Rossmann-fold domains"/>
    <property type="match status" value="1"/>
</dbReference>
<dbReference type="EMBL" id="QWEZ01000001">
    <property type="protein sequence ID" value="RRJ84498.1"/>
    <property type="molecule type" value="Genomic_DNA"/>
</dbReference>
<dbReference type="Pfam" id="PF01370">
    <property type="entry name" value="Epimerase"/>
    <property type="match status" value="1"/>
</dbReference>
<dbReference type="PANTHER" id="PTHR43245">
    <property type="entry name" value="BIFUNCTIONAL POLYMYXIN RESISTANCE PROTEIN ARNA"/>
    <property type="match status" value="1"/>
</dbReference>
<comment type="caution">
    <text evidence="2">The sequence shown here is derived from an EMBL/GenBank/DDBJ whole genome shotgun (WGS) entry which is preliminary data.</text>
</comment>
<reference evidence="2 3" key="1">
    <citation type="submission" date="2018-08" db="EMBL/GenBank/DDBJ databases">
        <authorList>
            <person name="Khan S.A."/>
        </authorList>
    </citation>
    <scope>NUCLEOTIDE SEQUENCE [LARGE SCALE GENOMIC DNA]</scope>
    <source>
        <strain evidence="2 3">GTF-13</strain>
    </source>
</reference>
<protein>
    <submittedName>
        <fullName evidence="2">NAD-dependent epimerase/dehydratase family protein</fullName>
    </submittedName>
</protein>
<name>A0A3P3VR99_9GAMM</name>
<evidence type="ECO:0000313" key="3">
    <source>
        <dbReference type="Proteomes" id="UP000280792"/>
    </source>
</evidence>
<dbReference type="InterPro" id="IPR036291">
    <property type="entry name" value="NAD(P)-bd_dom_sf"/>
</dbReference>
<dbReference type="AlphaFoldDB" id="A0A3P3VR99"/>